<evidence type="ECO:0000256" key="8">
    <source>
        <dbReference type="NCBIfam" id="TIGR02869"/>
    </source>
</evidence>
<dbReference type="NCBIfam" id="TIGR02869">
    <property type="entry name" value="spore_SleB"/>
    <property type="match status" value="1"/>
</dbReference>
<dbReference type="Gene3D" id="1.10.10.2520">
    <property type="entry name" value="Cell wall hydrolase SleB, domain 1"/>
    <property type="match status" value="1"/>
</dbReference>
<dbReference type="InterPro" id="IPR011105">
    <property type="entry name" value="Cell_wall_hydrolase_SleB"/>
</dbReference>
<dbReference type="AlphaFoldDB" id="A0A162EKE5"/>
<name>A0A162EKE5_9BACI</name>
<keyword evidence="5" id="KW-0378">Hydrolase</keyword>
<comment type="caution">
    <text evidence="13">The sequence shown here is derived from an EMBL/GenBank/DDBJ whole genome shotgun (WGS) entry which is preliminary data.</text>
</comment>
<evidence type="ECO:0000256" key="2">
    <source>
        <dbReference type="ARBA" id="ARBA00018364"/>
    </source>
</evidence>
<evidence type="ECO:0000256" key="4">
    <source>
        <dbReference type="ARBA" id="ARBA00022729"/>
    </source>
</evidence>
<keyword evidence="7" id="KW-0961">Cell wall biogenesis/degradation</keyword>
<dbReference type="InterPro" id="IPR036366">
    <property type="entry name" value="PGBDSf"/>
</dbReference>
<dbReference type="GO" id="GO:0016787">
    <property type="term" value="F:hydrolase activity"/>
    <property type="evidence" value="ECO:0007669"/>
    <property type="project" value="UniProtKB-KW"/>
</dbReference>
<dbReference type="OrthoDB" id="9785345at2"/>
<dbReference type="GO" id="GO:0030435">
    <property type="term" value="P:sporulation resulting in formation of a cellular spore"/>
    <property type="evidence" value="ECO:0007669"/>
    <property type="project" value="UniProtKB-KW"/>
</dbReference>
<feature type="region of interest" description="Disordered" evidence="9">
    <location>
        <begin position="109"/>
        <end position="206"/>
    </location>
</feature>
<dbReference type="FunFam" id="6.20.240.60:FF:000001">
    <property type="entry name" value="Spore cortex-lytic enzyme"/>
    <property type="match status" value="1"/>
</dbReference>
<keyword evidence="14" id="KW-1185">Reference proteome</keyword>
<dbReference type="InterPro" id="IPR042047">
    <property type="entry name" value="SleB_dom1"/>
</dbReference>
<organism evidence="13 14">
    <name type="scientific">Alkalihalobacillus trypoxylicola</name>
    <dbReference type="NCBI Taxonomy" id="519424"/>
    <lineage>
        <taxon>Bacteria</taxon>
        <taxon>Bacillati</taxon>
        <taxon>Bacillota</taxon>
        <taxon>Bacilli</taxon>
        <taxon>Bacillales</taxon>
        <taxon>Bacillaceae</taxon>
        <taxon>Alkalihalobacillus</taxon>
    </lineage>
</organism>
<dbReference type="GO" id="GO:0071555">
    <property type="term" value="P:cell wall organization"/>
    <property type="evidence" value="ECO:0007669"/>
    <property type="project" value="UniProtKB-KW"/>
</dbReference>
<dbReference type="InterPro" id="IPR002477">
    <property type="entry name" value="Peptidoglycan-bd-like"/>
</dbReference>
<dbReference type="RefSeq" id="WP_061948012.1">
    <property type="nucleotide sequence ID" value="NZ_LTAO01000009.1"/>
</dbReference>
<dbReference type="InterPro" id="IPR014224">
    <property type="entry name" value="Spore_cortex_SleB"/>
</dbReference>
<gene>
    <name evidence="13" type="ORF">AZF04_17405</name>
</gene>
<evidence type="ECO:0000313" key="14">
    <source>
        <dbReference type="Proteomes" id="UP000075806"/>
    </source>
</evidence>
<evidence type="ECO:0000256" key="10">
    <source>
        <dbReference type="SAM" id="SignalP"/>
    </source>
</evidence>
<evidence type="ECO:0000256" key="3">
    <source>
        <dbReference type="ARBA" id="ARBA00022544"/>
    </source>
</evidence>
<accession>A0A162EKE5</accession>
<evidence type="ECO:0000256" key="6">
    <source>
        <dbReference type="ARBA" id="ARBA00022969"/>
    </source>
</evidence>
<evidence type="ECO:0000256" key="5">
    <source>
        <dbReference type="ARBA" id="ARBA00022801"/>
    </source>
</evidence>
<dbReference type="EMBL" id="LTAO01000009">
    <property type="protein sequence ID" value="KYG33123.1"/>
    <property type="molecule type" value="Genomic_DNA"/>
</dbReference>
<dbReference type="GO" id="GO:0009847">
    <property type="term" value="P:spore germination"/>
    <property type="evidence" value="ECO:0007669"/>
    <property type="project" value="UniProtKB-UniRule"/>
</dbReference>
<evidence type="ECO:0000256" key="9">
    <source>
        <dbReference type="SAM" id="MobiDB-lite"/>
    </source>
</evidence>
<keyword evidence="6" id="KW-0749">Sporulation</keyword>
<feature type="domain" description="Cell wall hydrolase SleB" evidence="12">
    <location>
        <begin position="224"/>
        <end position="322"/>
    </location>
</feature>
<evidence type="ECO:0000313" key="13">
    <source>
        <dbReference type="EMBL" id="KYG33123.1"/>
    </source>
</evidence>
<feature type="compositionally biased region" description="Low complexity" evidence="9">
    <location>
        <begin position="147"/>
        <end position="157"/>
    </location>
</feature>
<feature type="domain" description="Peptidoglycan binding-like" evidence="11">
    <location>
        <begin position="43"/>
        <end position="99"/>
    </location>
</feature>
<feature type="signal peptide" evidence="10">
    <location>
        <begin position="1"/>
        <end position="24"/>
    </location>
</feature>
<dbReference type="Gene3D" id="6.20.240.60">
    <property type="match status" value="1"/>
</dbReference>
<dbReference type="InterPro" id="IPR036365">
    <property type="entry name" value="PGBD-like_sf"/>
</dbReference>
<reference evidence="13" key="1">
    <citation type="submission" date="2016-02" db="EMBL/GenBank/DDBJ databases">
        <title>Genome sequence of Bacillus trypoxylicola KCTC 13244(T).</title>
        <authorList>
            <person name="Jeong H."/>
            <person name="Park S.-H."/>
            <person name="Choi S.-K."/>
        </authorList>
    </citation>
    <scope>NUCLEOTIDE SEQUENCE [LARGE SCALE GENOMIC DNA]</scope>
    <source>
        <strain evidence="13">KCTC 13244</strain>
    </source>
</reference>
<evidence type="ECO:0000256" key="1">
    <source>
        <dbReference type="ARBA" id="ARBA00007010"/>
    </source>
</evidence>
<dbReference type="STRING" id="519424.AZF04_17405"/>
<dbReference type="Gene3D" id="1.10.101.10">
    <property type="entry name" value="PGBD-like superfamily/PGBD"/>
    <property type="match status" value="1"/>
</dbReference>
<dbReference type="FunFam" id="1.10.10.2520:FF:000001">
    <property type="entry name" value="Spore cortex-lytic enzyme"/>
    <property type="match status" value="1"/>
</dbReference>
<protein>
    <recommendedName>
        <fullName evidence="2 8">Spore cortex-lytic enzyme</fullName>
    </recommendedName>
</protein>
<dbReference type="Pfam" id="PF01471">
    <property type="entry name" value="PG_binding_1"/>
    <property type="match status" value="1"/>
</dbReference>
<keyword evidence="3" id="KW-0309">Germination</keyword>
<evidence type="ECO:0000259" key="12">
    <source>
        <dbReference type="Pfam" id="PF07486"/>
    </source>
</evidence>
<feature type="chain" id="PRO_5038747843" description="Spore cortex-lytic enzyme" evidence="10">
    <location>
        <begin position="25"/>
        <end position="323"/>
    </location>
</feature>
<sequence>MKNNLFNKRSILMTLMLFSLLCMTYPLQHADAFSEQVIQHGATGEDVVELQSRLQYIGFYNGKIDGVFGWGTYWAVRNYQYEFGMDIDGLVGPKMKNMLAKSTNYNRQHVQKSLEEGRKFTHYGGTPKSIQKGEKGSNKRGGGASKGQQPTPNRNNQGNGGGDQGEQQGGEQAGTPENVETPSPGQPAEQGNEISIEKATNVPAGYSDNDIRMMAQAVYGEARGEPYIGQVAVAAVILNRVNSPTFPNTVSDVIFEPRAFTAVADGQIWLEPNEISRRAVLDAINGQDPTGNALYYFNPNTATSGWIWTRPQIKQIGKHIFCH</sequence>
<proteinExistence type="inferred from homology"/>
<evidence type="ECO:0000259" key="11">
    <source>
        <dbReference type="Pfam" id="PF01471"/>
    </source>
</evidence>
<dbReference type="Proteomes" id="UP000075806">
    <property type="component" value="Unassembled WGS sequence"/>
</dbReference>
<dbReference type="SUPFAM" id="SSF47090">
    <property type="entry name" value="PGBD-like"/>
    <property type="match status" value="1"/>
</dbReference>
<keyword evidence="4 10" id="KW-0732">Signal</keyword>
<evidence type="ECO:0000256" key="7">
    <source>
        <dbReference type="ARBA" id="ARBA00023316"/>
    </source>
</evidence>
<dbReference type="Pfam" id="PF07486">
    <property type="entry name" value="Hydrolase_2"/>
    <property type="match status" value="1"/>
</dbReference>
<comment type="similarity">
    <text evidence="1">Belongs to the SleB family.</text>
</comment>
<feature type="compositionally biased region" description="Gly residues" evidence="9">
    <location>
        <begin position="158"/>
        <end position="172"/>
    </location>
</feature>